<feature type="signal peptide" evidence="3">
    <location>
        <begin position="1"/>
        <end position="19"/>
    </location>
</feature>
<keyword evidence="2" id="KW-0812">Transmembrane</keyword>
<dbReference type="AlphaFoldDB" id="A0A2C5ZTE7"/>
<comment type="caution">
    <text evidence="4">The sequence shown here is derived from an EMBL/GenBank/DDBJ whole genome shotgun (WGS) entry which is preliminary data.</text>
</comment>
<feature type="compositionally biased region" description="Low complexity" evidence="1">
    <location>
        <begin position="208"/>
        <end position="223"/>
    </location>
</feature>
<protein>
    <recommendedName>
        <fullName evidence="6">Extracellular membrane protein CFEM domain-containing protein</fullName>
    </recommendedName>
</protein>
<sequence>MKNTAVVAAVAGLALPASAHIMARQDAVDPDLAACLPQGDSSAACFVVEGIETECNAKDGAEHQSCMCTEKPFFPQWSKCRECIFRNRPQELSSWINNLGAASSSLCNAANPTLKFQEIFAALPEPTAVDAQTTAASTGPTATASAASGTASGSASGSANSSDNAESPAGARPNGDDTRQGAARITSAPVAQATSFATSAATSAAATASTTASSASSASTTATRNGSIGMTIGTSARGGISSGAALNTAAASILAIAAAGAALMVL</sequence>
<dbReference type="Proteomes" id="UP000224854">
    <property type="component" value="Unassembled WGS sequence"/>
</dbReference>
<keyword evidence="3" id="KW-0732">Signal</keyword>
<gene>
    <name evidence="4" type="ORF">CDD82_3425</name>
</gene>
<organism evidence="4 5">
    <name type="scientific">Ophiocordyceps australis</name>
    <dbReference type="NCBI Taxonomy" id="1399860"/>
    <lineage>
        <taxon>Eukaryota</taxon>
        <taxon>Fungi</taxon>
        <taxon>Dikarya</taxon>
        <taxon>Ascomycota</taxon>
        <taxon>Pezizomycotina</taxon>
        <taxon>Sordariomycetes</taxon>
        <taxon>Hypocreomycetidae</taxon>
        <taxon>Hypocreales</taxon>
        <taxon>Ophiocordycipitaceae</taxon>
        <taxon>Ophiocordyceps</taxon>
    </lineage>
</organism>
<evidence type="ECO:0000256" key="2">
    <source>
        <dbReference type="SAM" id="Phobius"/>
    </source>
</evidence>
<feature type="chain" id="PRO_5013219936" description="Extracellular membrane protein CFEM domain-containing protein" evidence="3">
    <location>
        <begin position="20"/>
        <end position="266"/>
    </location>
</feature>
<accession>A0A2C5ZTE7</accession>
<reference evidence="4 5" key="1">
    <citation type="submission" date="2017-06" db="EMBL/GenBank/DDBJ databases">
        <title>Ant-infecting Ophiocordyceps genomes reveal a high diversity of potential behavioral manipulation genes and a possible major role for enterotoxins.</title>
        <authorList>
            <person name="De Bekker C."/>
            <person name="Evans H.C."/>
            <person name="Brachmann A."/>
            <person name="Hughes D.P."/>
        </authorList>
    </citation>
    <scope>NUCLEOTIDE SEQUENCE [LARGE SCALE GENOMIC DNA]</scope>
    <source>
        <strain evidence="4 5">1348a</strain>
    </source>
</reference>
<evidence type="ECO:0008006" key="6">
    <source>
        <dbReference type="Google" id="ProtNLM"/>
    </source>
</evidence>
<name>A0A2C5ZTE7_9HYPO</name>
<keyword evidence="2" id="KW-1133">Transmembrane helix</keyword>
<evidence type="ECO:0000256" key="3">
    <source>
        <dbReference type="SAM" id="SignalP"/>
    </source>
</evidence>
<evidence type="ECO:0000313" key="4">
    <source>
        <dbReference type="EMBL" id="PHH83132.1"/>
    </source>
</evidence>
<feature type="compositionally biased region" description="Low complexity" evidence="1">
    <location>
        <begin position="133"/>
        <end position="162"/>
    </location>
</feature>
<dbReference type="OrthoDB" id="4928099at2759"/>
<evidence type="ECO:0000256" key="1">
    <source>
        <dbReference type="SAM" id="MobiDB-lite"/>
    </source>
</evidence>
<dbReference type="EMBL" id="NJEU01000026">
    <property type="protein sequence ID" value="PHH83132.1"/>
    <property type="molecule type" value="Genomic_DNA"/>
</dbReference>
<feature type="region of interest" description="Disordered" evidence="1">
    <location>
        <begin position="131"/>
        <end position="180"/>
    </location>
</feature>
<feature type="region of interest" description="Disordered" evidence="1">
    <location>
        <begin position="208"/>
        <end position="230"/>
    </location>
</feature>
<proteinExistence type="predicted"/>
<evidence type="ECO:0000313" key="5">
    <source>
        <dbReference type="Proteomes" id="UP000224854"/>
    </source>
</evidence>
<keyword evidence="5" id="KW-1185">Reference proteome</keyword>
<keyword evidence="2" id="KW-0472">Membrane</keyword>
<feature type="transmembrane region" description="Helical" evidence="2">
    <location>
        <begin position="244"/>
        <end position="265"/>
    </location>
</feature>